<dbReference type="GO" id="GO:0006508">
    <property type="term" value="P:proteolysis"/>
    <property type="evidence" value="ECO:0007669"/>
    <property type="project" value="UniProtKB-KW"/>
</dbReference>
<organism evidence="6 7">
    <name type="scientific">Microcella pacifica</name>
    <dbReference type="NCBI Taxonomy" id="2591847"/>
    <lineage>
        <taxon>Bacteria</taxon>
        <taxon>Bacillati</taxon>
        <taxon>Actinomycetota</taxon>
        <taxon>Actinomycetes</taxon>
        <taxon>Micrococcales</taxon>
        <taxon>Microbacteriaceae</taxon>
        <taxon>Microcella</taxon>
    </lineage>
</organism>
<dbReference type="GO" id="GO:0016020">
    <property type="term" value="C:membrane"/>
    <property type="evidence" value="ECO:0007669"/>
    <property type="project" value="UniProtKB-SubCell"/>
</dbReference>
<dbReference type="OrthoDB" id="9766361at2"/>
<dbReference type="InterPro" id="IPR009003">
    <property type="entry name" value="Peptidase_S1_PA"/>
</dbReference>
<accession>A0A9E5JSB6</accession>
<sequence length="394" mass="39506">MTAALPLVVDVLLILALVAAVVRGARAGFVFTLGSTIGAIVGAVAAVVLVPVLAAWVPDPQWRIAAVFAAIALLVIGGLSLGEGIGHHWRRRVRKRLRVLDRVVGAVAGGAVGVLVVSLLGSTVTALGIPLVSPAVASSTVLSTIERYTPDPLARALGQVRGLVVSEGIPRIADALGALDSGPPPTIDGGSPALTEAAQSVGRVTGAAYACGQTQSGSAFVIADDRLLTNAHVVAGVTEPTVELPGVGGVAGRIVYFDAQQDVAVIAIDGLSTAPLALGETLPDGTVAVQGYPFGGPFASTGAEIVDVSTIEASSIDGGSRAPRESYTLAADVNPGNSGGPVLDLDGRVIGMVYARSATRDDIGYAHTMAELDDVIAAAPQLTDAVGSGRCTTG</sequence>
<keyword evidence="2 5" id="KW-0812">Transmembrane</keyword>
<dbReference type="GO" id="GO:0009403">
    <property type="term" value="P:toxin biosynthetic process"/>
    <property type="evidence" value="ECO:0007669"/>
    <property type="project" value="InterPro"/>
</dbReference>
<name>A0A9E5JSB6_9MICO</name>
<dbReference type="InterPro" id="IPR043504">
    <property type="entry name" value="Peptidase_S1_PA_chymotrypsin"/>
</dbReference>
<dbReference type="AlphaFoldDB" id="A0A9E5JSB6"/>
<keyword evidence="4 5" id="KW-0472">Membrane</keyword>
<evidence type="ECO:0000256" key="4">
    <source>
        <dbReference type="ARBA" id="ARBA00023136"/>
    </source>
</evidence>
<evidence type="ECO:0000256" key="3">
    <source>
        <dbReference type="ARBA" id="ARBA00022989"/>
    </source>
</evidence>
<evidence type="ECO:0000313" key="6">
    <source>
        <dbReference type="EMBL" id="NHF63952.1"/>
    </source>
</evidence>
<evidence type="ECO:0000256" key="1">
    <source>
        <dbReference type="ARBA" id="ARBA00004141"/>
    </source>
</evidence>
<dbReference type="NCBIfam" id="NF033740">
    <property type="entry name" value="MarP_fam_protase"/>
    <property type="match status" value="1"/>
</dbReference>
<dbReference type="InterPro" id="IPR003825">
    <property type="entry name" value="Colicin-V_CvpA"/>
</dbReference>
<dbReference type="InterPro" id="IPR047680">
    <property type="entry name" value="MarP-like"/>
</dbReference>
<dbReference type="PANTHER" id="PTHR43019:SF23">
    <property type="entry name" value="PROTEASE DO-LIKE 5, CHLOROPLASTIC"/>
    <property type="match status" value="1"/>
</dbReference>
<feature type="transmembrane region" description="Helical" evidence="5">
    <location>
        <begin position="29"/>
        <end position="56"/>
    </location>
</feature>
<feature type="transmembrane region" description="Helical" evidence="5">
    <location>
        <begin position="103"/>
        <end position="129"/>
    </location>
</feature>
<reference evidence="6 7" key="2">
    <citation type="submission" date="2020-03" db="EMBL/GenBank/DDBJ databases">
        <title>Chryseoglobus sp. isolated from a deep-sea seamount.</title>
        <authorList>
            <person name="Zhang D.-C."/>
        </authorList>
    </citation>
    <scope>NUCLEOTIDE SEQUENCE [LARGE SCALE GENOMIC DNA]</scope>
    <source>
        <strain evidence="6 7">KN1116</strain>
    </source>
</reference>
<feature type="transmembrane region" description="Helical" evidence="5">
    <location>
        <begin position="62"/>
        <end position="82"/>
    </location>
</feature>
<feature type="transmembrane region" description="Helical" evidence="5">
    <location>
        <begin position="6"/>
        <end position="22"/>
    </location>
</feature>
<evidence type="ECO:0000313" key="7">
    <source>
        <dbReference type="Proteomes" id="UP000818266"/>
    </source>
</evidence>
<keyword evidence="7" id="KW-1185">Reference proteome</keyword>
<reference evidence="6 7" key="1">
    <citation type="submission" date="2019-06" db="EMBL/GenBank/DDBJ databases">
        <authorList>
            <person name="De-Chao Zhang Q."/>
        </authorList>
    </citation>
    <scope>NUCLEOTIDE SEQUENCE [LARGE SCALE GENOMIC DNA]</scope>
    <source>
        <strain evidence="6 7">KN1116</strain>
    </source>
</reference>
<protein>
    <submittedName>
        <fullName evidence="6">MarP family serine protease</fullName>
    </submittedName>
</protein>
<dbReference type="PRINTS" id="PR00834">
    <property type="entry name" value="PROTEASES2C"/>
</dbReference>
<dbReference type="Gene3D" id="2.40.10.10">
    <property type="entry name" value="Trypsin-like serine proteases"/>
    <property type="match status" value="2"/>
</dbReference>
<dbReference type="EMBL" id="VIKT02000026">
    <property type="protein sequence ID" value="NHF63952.1"/>
    <property type="molecule type" value="Genomic_DNA"/>
</dbReference>
<evidence type="ECO:0000256" key="2">
    <source>
        <dbReference type="ARBA" id="ARBA00022692"/>
    </source>
</evidence>
<dbReference type="Proteomes" id="UP000818266">
    <property type="component" value="Unassembled WGS sequence"/>
</dbReference>
<proteinExistence type="predicted"/>
<dbReference type="SUPFAM" id="SSF50494">
    <property type="entry name" value="Trypsin-like serine proteases"/>
    <property type="match status" value="1"/>
</dbReference>
<comment type="caution">
    <text evidence="6">The sequence shown here is derived from an EMBL/GenBank/DDBJ whole genome shotgun (WGS) entry which is preliminary data.</text>
</comment>
<keyword evidence="6" id="KW-0378">Hydrolase</keyword>
<gene>
    <name evidence="6" type="ORF">FK219_012030</name>
</gene>
<dbReference type="Pfam" id="PF02674">
    <property type="entry name" value="Colicin_V"/>
    <property type="match status" value="1"/>
</dbReference>
<dbReference type="PANTHER" id="PTHR43019">
    <property type="entry name" value="SERINE ENDOPROTEASE DEGS"/>
    <property type="match status" value="1"/>
</dbReference>
<evidence type="ECO:0000256" key="5">
    <source>
        <dbReference type="SAM" id="Phobius"/>
    </source>
</evidence>
<keyword evidence="3 5" id="KW-1133">Transmembrane helix</keyword>
<dbReference type="Pfam" id="PF13365">
    <property type="entry name" value="Trypsin_2"/>
    <property type="match status" value="1"/>
</dbReference>
<dbReference type="GO" id="GO:0004252">
    <property type="term" value="F:serine-type endopeptidase activity"/>
    <property type="evidence" value="ECO:0007669"/>
    <property type="project" value="InterPro"/>
</dbReference>
<keyword evidence="6" id="KW-0645">Protease</keyword>
<dbReference type="InterPro" id="IPR001940">
    <property type="entry name" value="Peptidase_S1C"/>
</dbReference>
<dbReference type="RefSeq" id="WP_152584160.1">
    <property type="nucleotide sequence ID" value="NZ_JAVJPO010000015.1"/>
</dbReference>
<comment type="subcellular location">
    <subcellularLocation>
        <location evidence="1">Membrane</location>
        <topology evidence="1">Multi-pass membrane protein</topology>
    </subcellularLocation>
</comment>